<gene>
    <name evidence="1" type="ORF">VKT23_001367</name>
</gene>
<comment type="caution">
    <text evidence="1">The sequence shown here is derived from an EMBL/GenBank/DDBJ whole genome shotgun (WGS) entry which is preliminary data.</text>
</comment>
<organism evidence="1 2">
    <name type="scientific">Marasmiellus scandens</name>
    <dbReference type="NCBI Taxonomy" id="2682957"/>
    <lineage>
        <taxon>Eukaryota</taxon>
        <taxon>Fungi</taxon>
        <taxon>Dikarya</taxon>
        <taxon>Basidiomycota</taxon>
        <taxon>Agaricomycotina</taxon>
        <taxon>Agaricomycetes</taxon>
        <taxon>Agaricomycetidae</taxon>
        <taxon>Agaricales</taxon>
        <taxon>Marasmiineae</taxon>
        <taxon>Omphalotaceae</taxon>
        <taxon>Marasmiellus</taxon>
    </lineage>
</organism>
<dbReference type="EMBL" id="JBANRG010000001">
    <property type="protein sequence ID" value="KAK7473269.1"/>
    <property type="molecule type" value="Genomic_DNA"/>
</dbReference>
<keyword evidence="2" id="KW-1185">Reference proteome</keyword>
<name>A0ABR1K9H7_9AGAR</name>
<dbReference type="Proteomes" id="UP001498398">
    <property type="component" value="Unassembled WGS sequence"/>
</dbReference>
<protein>
    <submittedName>
        <fullName evidence="1">Uncharacterized protein</fullName>
    </submittedName>
</protein>
<reference evidence="1 2" key="1">
    <citation type="submission" date="2024-01" db="EMBL/GenBank/DDBJ databases">
        <title>A draft genome for the cacao thread blight pathogen Marasmiellus scandens.</title>
        <authorList>
            <person name="Baruah I.K."/>
            <person name="Leung J."/>
            <person name="Bukari Y."/>
            <person name="Amoako-Attah I."/>
            <person name="Meinhardt L.W."/>
            <person name="Bailey B.A."/>
            <person name="Cohen S.P."/>
        </authorList>
    </citation>
    <scope>NUCLEOTIDE SEQUENCE [LARGE SCALE GENOMIC DNA]</scope>
    <source>
        <strain evidence="1 2">GH-19</strain>
    </source>
</reference>
<sequence length="382" mass="43450">MCFTTASTHPYTSCAEFSINNPDCRAFSMFERPEITSYEPPAPEVTCRTLIPYQPSPFGSLSQTRNEKQVYIKDHYINGVITNYDTQAPLDANTGALIGFNQNNFIDTLRLAFPNPYIRALLSHAFRDSILIDSLSDDQLRIVHDKYGNIARVFFMPRVADAIWTDFRRLAEIVLTSTKGTDESRSIIPSSYSKDFLNIEWTNSSLSALLPHITFAHGPNPLRSVYAKNIHTMHEVYTIIQFIARRYAQWILEQVVRSVSLGYLSASNWGAYFGLTHDETLTHLTQKSVARLEAEKEICKRREERRNDQKDICNSDDIIYPGLVLHPTESSLGRQGLLTPYTPVEPGWDISMYAPSADITLRDESFGNVFIQAAKEVEMIRD</sequence>
<evidence type="ECO:0000313" key="1">
    <source>
        <dbReference type="EMBL" id="KAK7473269.1"/>
    </source>
</evidence>
<accession>A0ABR1K9H7</accession>
<evidence type="ECO:0000313" key="2">
    <source>
        <dbReference type="Proteomes" id="UP001498398"/>
    </source>
</evidence>
<proteinExistence type="predicted"/>